<dbReference type="STRING" id="763406.A0A1E3NPP4"/>
<reference evidence="4 5" key="1">
    <citation type="journal article" date="2016" name="Proc. Natl. Acad. Sci. U.S.A.">
        <title>Comparative genomics of biotechnologically important yeasts.</title>
        <authorList>
            <person name="Riley R."/>
            <person name="Haridas S."/>
            <person name="Wolfe K.H."/>
            <person name="Lopes M.R."/>
            <person name="Hittinger C.T."/>
            <person name="Goeker M."/>
            <person name="Salamov A.A."/>
            <person name="Wisecaver J.H."/>
            <person name="Long T.M."/>
            <person name="Calvey C.H."/>
            <person name="Aerts A.L."/>
            <person name="Barry K.W."/>
            <person name="Choi C."/>
            <person name="Clum A."/>
            <person name="Coughlan A.Y."/>
            <person name="Deshpande S."/>
            <person name="Douglass A.P."/>
            <person name="Hanson S.J."/>
            <person name="Klenk H.-P."/>
            <person name="LaButti K.M."/>
            <person name="Lapidus A."/>
            <person name="Lindquist E.A."/>
            <person name="Lipzen A.M."/>
            <person name="Meier-Kolthoff J.P."/>
            <person name="Ohm R.A."/>
            <person name="Otillar R.P."/>
            <person name="Pangilinan J.L."/>
            <person name="Peng Y."/>
            <person name="Rokas A."/>
            <person name="Rosa C.A."/>
            <person name="Scheuner C."/>
            <person name="Sibirny A.A."/>
            <person name="Slot J.C."/>
            <person name="Stielow J.B."/>
            <person name="Sun H."/>
            <person name="Kurtzman C.P."/>
            <person name="Blackwell M."/>
            <person name="Grigoriev I.V."/>
            <person name="Jeffries T.W."/>
        </authorList>
    </citation>
    <scope>NUCLEOTIDE SEQUENCE [LARGE SCALE GENOMIC DNA]</scope>
    <source>
        <strain evidence="4 5">NRRL Y-2026</strain>
    </source>
</reference>
<dbReference type="InterPro" id="IPR000073">
    <property type="entry name" value="AB_hydrolase_1"/>
</dbReference>
<dbReference type="GO" id="GO:0006508">
    <property type="term" value="P:proteolysis"/>
    <property type="evidence" value="ECO:0007669"/>
    <property type="project" value="InterPro"/>
</dbReference>
<dbReference type="AlphaFoldDB" id="A0A1E3NPP4"/>
<dbReference type="GeneID" id="30179416"/>
<dbReference type="PRINTS" id="PR00793">
    <property type="entry name" value="PROAMNOPTASE"/>
</dbReference>
<keyword evidence="5" id="KW-1185">Reference proteome</keyword>
<dbReference type="PANTHER" id="PTHR43248">
    <property type="entry name" value="2-SUCCINYL-6-HYDROXY-2,4-CYCLOHEXADIENE-1-CARBOXYLATE SYNTHASE"/>
    <property type="match status" value="1"/>
</dbReference>
<dbReference type="InterPro" id="IPR051601">
    <property type="entry name" value="Serine_prot/Carboxylest_S33"/>
</dbReference>
<proteinExistence type="inferred from homology"/>
<evidence type="ECO:0000259" key="3">
    <source>
        <dbReference type="Pfam" id="PF00561"/>
    </source>
</evidence>
<feature type="domain" description="AB hydrolase-1" evidence="3">
    <location>
        <begin position="78"/>
        <end position="224"/>
    </location>
</feature>
<keyword evidence="2" id="KW-0378">Hydrolase</keyword>
<sequence length="463" mass="51538">MKQTQPTYTELDTFVANGIKTSVLRFTLPLDYSAPSGETVPVVAKIVNTHRRGSAGVRMEQTPSFSLKDDVGRNASNLVVYLQGGPGFPSAFPTGPTDPSFLKPLLDRNYTVVLLDQRGTGLSGPIDTELLLSKGTTQQQFEFVKHFRADSIVHDCDRIREVLLGPAGRWSVLGQSFGGFTAVTYASFYPQTLRHVMLTGGLPPLTVSSVDEVYHATFERTRERNLAYYSRFPGDVEKVHTIVRHLAENVVVLPNGGVLSVDRFRGLGLKFGGSGGTLGLHILVTTMHAELEYGKLSYATKTTLMNYLGFETNILYFLFQEAIYLNGKGCRSGWAADRVLAATPADPTGPFMFTGEIVTRSMLESHKELQPLAPLAEYIHDYDQWSCIYHLDTLRTLTWETLPIVASVYLDDQYVDYELGRRNKAIFEYKPVVTNRLFHNGLAAASEHVIDQLHSILDYGDYM</sequence>
<gene>
    <name evidence="4" type="ORF">PICMEDRAFT_31866</name>
</gene>
<organism evidence="4 5">
    <name type="scientific">Pichia membranifaciens NRRL Y-2026</name>
    <dbReference type="NCBI Taxonomy" id="763406"/>
    <lineage>
        <taxon>Eukaryota</taxon>
        <taxon>Fungi</taxon>
        <taxon>Dikarya</taxon>
        <taxon>Ascomycota</taxon>
        <taxon>Saccharomycotina</taxon>
        <taxon>Pichiomycetes</taxon>
        <taxon>Pichiales</taxon>
        <taxon>Pichiaceae</taxon>
        <taxon>Pichia</taxon>
    </lineage>
</organism>
<dbReference type="Pfam" id="PF00561">
    <property type="entry name" value="Abhydrolase_1"/>
    <property type="match status" value="1"/>
</dbReference>
<name>A0A1E3NPP4_9ASCO</name>
<evidence type="ECO:0000256" key="1">
    <source>
        <dbReference type="ARBA" id="ARBA00010088"/>
    </source>
</evidence>
<comment type="similarity">
    <text evidence="1">Belongs to the peptidase S33 family.</text>
</comment>
<dbReference type="PANTHER" id="PTHR43248:SF2">
    <property type="entry name" value="PROLYL AMINOPEPTIDASE"/>
    <property type="match status" value="1"/>
</dbReference>
<dbReference type="SUPFAM" id="SSF53474">
    <property type="entry name" value="alpha/beta-Hydrolases"/>
    <property type="match status" value="1"/>
</dbReference>
<dbReference type="GO" id="GO:0008233">
    <property type="term" value="F:peptidase activity"/>
    <property type="evidence" value="ECO:0007669"/>
    <property type="project" value="InterPro"/>
</dbReference>
<evidence type="ECO:0000313" key="4">
    <source>
        <dbReference type="EMBL" id="ODQ48025.1"/>
    </source>
</evidence>
<evidence type="ECO:0000256" key="2">
    <source>
        <dbReference type="ARBA" id="ARBA00022801"/>
    </source>
</evidence>
<protein>
    <recommendedName>
        <fullName evidence="3">AB hydrolase-1 domain-containing protein</fullName>
    </recommendedName>
</protein>
<dbReference type="EMBL" id="KV454002">
    <property type="protein sequence ID" value="ODQ48025.1"/>
    <property type="molecule type" value="Genomic_DNA"/>
</dbReference>
<dbReference type="InterPro" id="IPR002410">
    <property type="entry name" value="Peptidase_S33"/>
</dbReference>
<dbReference type="Proteomes" id="UP000094455">
    <property type="component" value="Unassembled WGS sequence"/>
</dbReference>
<dbReference type="Gene3D" id="3.40.50.1820">
    <property type="entry name" value="alpha/beta hydrolase"/>
    <property type="match status" value="1"/>
</dbReference>
<evidence type="ECO:0000313" key="5">
    <source>
        <dbReference type="Proteomes" id="UP000094455"/>
    </source>
</evidence>
<dbReference type="RefSeq" id="XP_019019138.1">
    <property type="nucleotide sequence ID" value="XM_019162729.1"/>
</dbReference>
<accession>A0A1E3NPP4</accession>
<dbReference type="InterPro" id="IPR029058">
    <property type="entry name" value="AB_hydrolase_fold"/>
</dbReference>
<dbReference type="OrthoDB" id="1898734at2759"/>